<dbReference type="InterPro" id="IPR013249">
    <property type="entry name" value="RNA_pol_sigma70_r4_t2"/>
</dbReference>
<evidence type="ECO:0000259" key="7">
    <source>
        <dbReference type="Pfam" id="PF08281"/>
    </source>
</evidence>
<evidence type="ECO:0000256" key="1">
    <source>
        <dbReference type="ARBA" id="ARBA00010641"/>
    </source>
</evidence>
<dbReference type="PANTHER" id="PTHR43133:SF8">
    <property type="entry name" value="RNA POLYMERASE SIGMA FACTOR HI_1459-RELATED"/>
    <property type="match status" value="1"/>
</dbReference>
<name>A0AA94WKB3_9BACI</name>
<dbReference type="Pfam" id="PF04542">
    <property type="entry name" value="Sigma70_r2"/>
    <property type="match status" value="1"/>
</dbReference>
<dbReference type="EMBL" id="VTEU01000008">
    <property type="protein sequence ID" value="TYS57355.1"/>
    <property type="molecule type" value="Genomic_DNA"/>
</dbReference>
<evidence type="ECO:0000256" key="4">
    <source>
        <dbReference type="ARBA" id="ARBA00023125"/>
    </source>
</evidence>
<dbReference type="SUPFAM" id="SSF88659">
    <property type="entry name" value="Sigma3 and sigma4 domains of RNA polymerase sigma factors"/>
    <property type="match status" value="1"/>
</dbReference>
<evidence type="ECO:0000256" key="2">
    <source>
        <dbReference type="ARBA" id="ARBA00023015"/>
    </source>
</evidence>
<dbReference type="Gene3D" id="1.10.10.10">
    <property type="entry name" value="Winged helix-like DNA-binding domain superfamily/Winged helix DNA-binding domain"/>
    <property type="match status" value="1"/>
</dbReference>
<proteinExistence type="inferred from homology"/>
<dbReference type="InterPro" id="IPR007627">
    <property type="entry name" value="RNA_pol_sigma70_r2"/>
</dbReference>
<dbReference type="GO" id="GO:0003677">
    <property type="term" value="F:DNA binding"/>
    <property type="evidence" value="ECO:0007669"/>
    <property type="project" value="UniProtKB-KW"/>
</dbReference>
<keyword evidence="3" id="KW-0731">Sigma factor</keyword>
<sequence>MQGGVHLGESREAFIRDVYQPYHQDVYQYCLYFTNNIEEANDLTQETFVKALHSIGSFQGKSSTRTWIISIARNTTIDFYRKRKFQRLLPEKWRREQPGDVVSPADLADKGADWEVLQLALSSLKKDYRQVVILRALKDFSVRETAEILGWTESKVRVTYHRALQKMKLSIGHDTEGVIFYEK</sequence>
<dbReference type="Gene3D" id="1.10.1740.10">
    <property type="match status" value="1"/>
</dbReference>
<dbReference type="CDD" id="cd06171">
    <property type="entry name" value="Sigma70_r4"/>
    <property type="match status" value="1"/>
</dbReference>
<comment type="caution">
    <text evidence="8">The sequence shown here is derived from an EMBL/GenBank/DDBJ whole genome shotgun (WGS) entry which is preliminary data.</text>
</comment>
<reference evidence="8 9" key="1">
    <citation type="submission" date="2019-08" db="EMBL/GenBank/DDBJ databases">
        <title>Bacillus genomes from the desert of Cuatro Cienegas, Coahuila.</title>
        <authorList>
            <person name="Olmedo-Alvarez G."/>
        </authorList>
    </citation>
    <scope>NUCLEOTIDE SEQUENCE [LARGE SCALE GENOMIC DNA]</scope>
    <source>
        <strain evidence="8 9">CH88_3T</strain>
    </source>
</reference>
<organism evidence="8 9">
    <name type="scientific">Sutcliffiella horikoshii</name>
    <dbReference type="NCBI Taxonomy" id="79883"/>
    <lineage>
        <taxon>Bacteria</taxon>
        <taxon>Bacillati</taxon>
        <taxon>Bacillota</taxon>
        <taxon>Bacilli</taxon>
        <taxon>Bacillales</taxon>
        <taxon>Bacillaceae</taxon>
        <taxon>Sutcliffiella</taxon>
    </lineage>
</organism>
<evidence type="ECO:0000259" key="6">
    <source>
        <dbReference type="Pfam" id="PF04542"/>
    </source>
</evidence>
<keyword evidence="4" id="KW-0238">DNA-binding</keyword>
<dbReference type="InterPro" id="IPR014284">
    <property type="entry name" value="RNA_pol_sigma-70_dom"/>
</dbReference>
<dbReference type="GO" id="GO:0016987">
    <property type="term" value="F:sigma factor activity"/>
    <property type="evidence" value="ECO:0007669"/>
    <property type="project" value="UniProtKB-KW"/>
</dbReference>
<dbReference type="NCBIfam" id="TIGR02937">
    <property type="entry name" value="sigma70-ECF"/>
    <property type="match status" value="1"/>
</dbReference>
<accession>A0AA94WKB3</accession>
<dbReference type="Pfam" id="PF08281">
    <property type="entry name" value="Sigma70_r4_2"/>
    <property type="match status" value="1"/>
</dbReference>
<keyword evidence="2" id="KW-0805">Transcription regulation</keyword>
<protein>
    <submittedName>
        <fullName evidence="8">RNA polymerase sigma factor</fullName>
    </submittedName>
</protein>
<feature type="domain" description="RNA polymerase sigma factor 70 region 4 type 2" evidence="7">
    <location>
        <begin position="116"/>
        <end position="167"/>
    </location>
</feature>
<dbReference type="InterPro" id="IPR039425">
    <property type="entry name" value="RNA_pol_sigma-70-like"/>
</dbReference>
<dbReference type="AlphaFoldDB" id="A0AA94WKB3"/>
<dbReference type="SUPFAM" id="SSF88946">
    <property type="entry name" value="Sigma2 domain of RNA polymerase sigma factors"/>
    <property type="match status" value="1"/>
</dbReference>
<dbReference type="PANTHER" id="PTHR43133">
    <property type="entry name" value="RNA POLYMERASE ECF-TYPE SIGMA FACTO"/>
    <property type="match status" value="1"/>
</dbReference>
<dbReference type="InterPro" id="IPR013324">
    <property type="entry name" value="RNA_pol_sigma_r3/r4-like"/>
</dbReference>
<dbReference type="GO" id="GO:0006352">
    <property type="term" value="P:DNA-templated transcription initiation"/>
    <property type="evidence" value="ECO:0007669"/>
    <property type="project" value="InterPro"/>
</dbReference>
<evidence type="ECO:0000313" key="8">
    <source>
        <dbReference type="EMBL" id="TYS57355.1"/>
    </source>
</evidence>
<comment type="similarity">
    <text evidence="1">Belongs to the sigma-70 factor family. ECF subfamily.</text>
</comment>
<keyword evidence="5" id="KW-0804">Transcription</keyword>
<dbReference type="InterPro" id="IPR013325">
    <property type="entry name" value="RNA_pol_sigma_r2"/>
</dbReference>
<evidence type="ECO:0000256" key="3">
    <source>
        <dbReference type="ARBA" id="ARBA00023082"/>
    </source>
</evidence>
<evidence type="ECO:0000256" key="5">
    <source>
        <dbReference type="ARBA" id="ARBA00023163"/>
    </source>
</evidence>
<feature type="domain" description="RNA polymerase sigma-70 region 2" evidence="6">
    <location>
        <begin position="19"/>
        <end position="84"/>
    </location>
</feature>
<evidence type="ECO:0000313" key="9">
    <source>
        <dbReference type="Proteomes" id="UP000323393"/>
    </source>
</evidence>
<dbReference type="InterPro" id="IPR036388">
    <property type="entry name" value="WH-like_DNA-bd_sf"/>
</dbReference>
<gene>
    <name evidence="8" type="ORF">FZC74_16860</name>
</gene>
<dbReference type="Proteomes" id="UP000323393">
    <property type="component" value="Unassembled WGS sequence"/>
</dbReference>